<comment type="pathway">
    <text evidence="2 12">Cofactor biosynthesis; riboflavin biosynthesis; 5-amino-6-(D-ribitylamino)uracil from GTP: step 2/4.</text>
</comment>
<dbReference type="Pfam" id="PF01872">
    <property type="entry name" value="RibD_C"/>
    <property type="match status" value="1"/>
</dbReference>
<dbReference type="Gene3D" id="3.40.140.10">
    <property type="entry name" value="Cytidine Deaminase, domain 2"/>
    <property type="match status" value="1"/>
</dbReference>
<evidence type="ECO:0000256" key="6">
    <source>
        <dbReference type="ARBA" id="ARBA00022619"/>
    </source>
</evidence>
<keyword evidence="6 12" id="KW-0686">Riboflavin biosynthesis</keyword>
<feature type="binding site" evidence="14">
    <location>
        <position position="205"/>
    </location>
    <ligand>
        <name>substrate</name>
    </ligand>
</feature>
<feature type="binding site" evidence="15">
    <location>
        <position position="45"/>
    </location>
    <ligand>
        <name>Zn(2+)</name>
        <dbReference type="ChEBI" id="CHEBI:29105"/>
        <note>catalytic</note>
    </ligand>
</feature>
<dbReference type="PROSITE" id="PS00903">
    <property type="entry name" value="CYT_DCMP_DEAMINASES_1"/>
    <property type="match status" value="1"/>
</dbReference>
<dbReference type="UniPathway" id="UPA00275">
    <property type="reaction ID" value="UER00401"/>
</dbReference>
<dbReference type="PATRIC" id="fig|80878.5.peg.3312"/>
<evidence type="ECO:0000256" key="4">
    <source>
        <dbReference type="ARBA" id="ARBA00005259"/>
    </source>
</evidence>
<feature type="binding site" evidence="14">
    <location>
        <begin position="292"/>
        <end position="298"/>
    </location>
    <ligand>
        <name>NADP(+)</name>
        <dbReference type="ChEBI" id="CHEBI:58349"/>
    </ligand>
</feature>
<dbReference type="GO" id="GO:0009231">
    <property type="term" value="P:riboflavin biosynthetic process"/>
    <property type="evidence" value="ECO:0007669"/>
    <property type="project" value="UniProtKB-UniPathway"/>
</dbReference>
<dbReference type="GO" id="GO:0008703">
    <property type="term" value="F:5-amino-6-(5-phosphoribosylamino)uracil reductase activity"/>
    <property type="evidence" value="ECO:0007669"/>
    <property type="project" value="UniProtKB-EC"/>
</dbReference>
<dbReference type="EC" id="1.1.1.193" evidence="12"/>
<evidence type="ECO:0000256" key="14">
    <source>
        <dbReference type="PIRSR" id="PIRSR006769-2"/>
    </source>
</evidence>
<evidence type="ECO:0000256" key="9">
    <source>
        <dbReference type="ARBA" id="ARBA00022857"/>
    </source>
</evidence>
<protein>
    <recommendedName>
        <fullName evidence="12">Riboflavin biosynthesis protein RibD</fullName>
    </recommendedName>
    <domain>
        <recommendedName>
            <fullName evidence="12">Diaminohydroxyphosphoribosylaminopyrimidine deaminase</fullName>
            <shortName evidence="12">DRAP deaminase</shortName>
            <ecNumber evidence="12">3.5.4.26</ecNumber>
        </recommendedName>
        <alternativeName>
            <fullName evidence="12">Riboflavin-specific deaminase</fullName>
        </alternativeName>
    </domain>
    <domain>
        <recommendedName>
            <fullName evidence="12">5-amino-6-(5-phosphoribosylamino)uracil reductase</fullName>
            <ecNumber evidence="12">1.1.1.193</ecNumber>
        </recommendedName>
        <alternativeName>
            <fullName evidence="12">HTP reductase</fullName>
        </alternativeName>
    </domain>
</protein>
<dbReference type="OrthoDB" id="9800865at2"/>
<evidence type="ECO:0000256" key="10">
    <source>
        <dbReference type="ARBA" id="ARBA00023002"/>
    </source>
</evidence>
<dbReference type="PROSITE" id="PS51747">
    <property type="entry name" value="CYT_DCMP_DEAMINASES_2"/>
    <property type="match status" value="1"/>
</dbReference>
<dbReference type="Gene3D" id="3.40.430.10">
    <property type="entry name" value="Dihydrofolate Reductase, subunit A"/>
    <property type="match status" value="1"/>
</dbReference>
<dbReference type="PANTHER" id="PTHR38011">
    <property type="entry name" value="DIHYDROFOLATE REDUCTASE FAMILY PROTEIN (AFU_ORTHOLOGUE AFUA_8G06820)"/>
    <property type="match status" value="1"/>
</dbReference>
<evidence type="ECO:0000256" key="13">
    <source>
        <dbReference type="PIRSR" id="PIRSR006769-1"/>
    </source>
</evidence>
<dbReference type="InterPro" id="IPR016192">
    <property type="entry name" value="APOBEC/CMP_deaminase_Zn-bd"/>
</dbReference>
<dbReference type="SUPFAM" id="SSF53597">
    <property type="entry name" value="Dihydrofolate reductase-like"/>
    <property type="match status" value="1"/>
</dbReference>
<reference evidence="17 18" key="1">
    <citation type="submission" date="2014-12" db="EMBL/GenBank/DDBJ databases">
        <title>Isolation of bacteria from lake water.</title>
        <authorList>
            <person name="Sheng K.-Y."/>
            <person name="Chin P.-S."/>
            <person name="Chan K.-G."/>
            <person name="Tan G.S."/>
        </authorList>
    </citation>
    <scope>NUCLEOTIDE SEQUENCE [LARGE SCALE GENOMIC DNA]</scope>
    <source>
        <strain evidence="17 18">KY4</strain>
    </source>
</reference>
<evidence type="ECO:0000256" key="5">
    <source>
        <dbReference type="ARBA" id="ARBA00007417"/>
    </source>
</evidence>
<keyword evidence="7 12" id="KW-0479">Metal-binding</keyword>
<evidence type="ECO:0000313" key="17">
    <source>
        <dbReference type="EMBL" id="KJA09293.1"/>
    </source>
</evidence>
<dbReference type="RefSeq" id="WP_044401331.1">
    <property type="nucleotide sequence ID" value="NZ_JXYQ01000066.1"/>
</dbReference>
<dbReference type="InterPro" id="IPR011549">
    <property type="entry name" value="RibD_C"/>
</dbReference>
<dbReference type="InterPro" id="IPR024072">
    <property type="entry name" value="DHFR-like_dom_sf"/>
</dbReference>
<keyword evidence="10 12" id="KW-0560">Oxidoreductase</keyword>
<comment type="cofactor">
    <cofactor evidence="12 15">
        <name>Zn(2+)</name>
        <dbReference type="ChEBI" id="CHEBI:29105"/>
    </cofactor>
    <text evidence="12 15">Binds 1 zinc ion.</text>
</comment>
<keyword evidence="18" id="KW-1185">Reference proteome</keyword>
<dbReference type="NCBIfam" id="TIGR00227">
    <property type="entry name" value="ribD_Cterm"/>
    <property type="match status" value="1"/>
</dbReference>
<name>A0A0D7K828_9BURK</name>
<feature type="binding site" evidence="14">
    <location>
        <position position="152"/>
    </location>
    <ligand>
        <name>NADP(+)</name>
        <dbReference type="ChEBI" id="CHEBI:58349"/>
    </ligand>
</feature>
<dbReference type="Proteomes" id="UP000032566">
    <property type="component" value="Unassembled WGS sequence"/>
</dbReference>
<dbReference type="STRING" id="80878.RP29_16910"/>
<dbReference type="NCBIfam" id="TIGR00326">
    <property type="entry name" value="eubact_ribD"/>
    <property type="match status" value="1"/>
</dbReference>
<comment type="caution">
    <text evidence="17">The sequence shown here is derived from an EMBL/GenBank/DDBJ whole genome shotgun (WGS) entry which is preliminary data.</text>
</comment>
<dbReference type="InterPro" id="IPR050765">
    <property type="entry name" value="Riboflavin_Biosynth_HTPR"/>
</dbReference>
<dbReference type="EC" id="3.5.4.26" evidence="12"/>
<accession>A0A0D7K828</accession>
<dbReference type="InterPro" id="IPR016193">
    <property type="entry name" value="Cytidine_deaminase-like"/>
</dbReference>
<feature type="binding site" evidence="14">
    <location>
        <position position="290"/>
    </location>
    <ligand>
        <name>substrate</name>
    </ligand>
</feature>
<dbReference type="PIRSF" id="PIRSF006769">
    <property type="entry name" value="RibD"/>
    <property type="match status" value="1"/>
</dbReference>
<evidence type="ECO:0000256" key="11">
    <source>
        <dbReference type="ARBA" id="ARBA00023268"/>
    </source>
</evidence>
<comment type="function">
    <text evidence="1 12">Converts 2,5-diamino-6-(ribosylamino)-4(3h)-pyrimidinone 5'-phosphate into 5-amino-6-(ribosylamino)-2,4(1h,3h)-pyrimidinedione 5'-phosphate.</text>
</comment>
<sequence>MDRALELAHESLFVTSPNPRVGCVLVGPDGRVIGTGRTQQAGGAHAEVMALRDAQAGGYVTQGATAYVTLEPCSHQGRTGPCCDALVAAGIARVVASIADPNPLVGGRGFERLRAAGISVEVGCGAEESRELNIGFFSRMIRKKPWVRLKAAISLDGFTAMPSGESQWITSEAARSDGHLWRARSCAVLTGVGTVLADNPKLNVRNIDTPRQPMVVVCDSQLRTPPEAALFDCDRRVLIYTASSDSRLAQRLKSRGAEVRRVDSTMRGRMDLRVVLADLAQEGVNELHVEAGAILNGSLLASGLVDELLMYVAPTLLGGGVGVARMPPLGRLSEAPRFDYVSALPVGGDVRLIARSHGANDF</sequence>
<dbReference type="GO" id="GO:0008270">
    <property type="term" value="F:zinc ion binding"/>
    <property type="evidence" value="ECO:0007669"/>
    <property type="project" value="InterPro"/>
</dbReference>
<dbReference type="AlphaFoldDB" id="A0A0D7K828"/>
<feature type="binding site" evidence="14">
    <location>
        <position position="182"/>
    </location>
    <ligand>
        <name>substrate</name>
    </ligand>
</feature>
<evidence type="ECO:0000256" key="8">
    <source>
        <dbReference type="ARBA" id="ARBA00022833"/>
    </source>
</evidence>
<evidence type="ECO:0000313" key="18">
    <source>
        <dbReference type="Proteomes" id="UP000032566"/>
    </source>
</evidence>
<keyword evidence="8 12" id="KW-0862">Zinc</keyword>
<organism evidence="17 18">
    <name type="scientific">Acidovorax temperans</name>
    <dbReference type="NCBI Taxonomy" id="80878"/>
    <lineage>
        <taxon>Bacteria</taxon>
        <taxon>Pseudomonadati</taxon>
        <taxon>Pseudomonadota</taxon>
        <taxon>Betaproteobacteria</taxon>
        <taxon>Burkholderiales</taxon>
        <taxon>Comamonadaceae</taxon>
        <taxon>Acidovorax</taxon>
    </lineage>
</organism>
<feature type="active site" description="Proton donor" evidence="13">
    <location>
        <position position="47"/>
    </location>
</feature>
<feature type="binding site" evidence="14">
    <location>
        <position position="166"/>
    </location>
    <ligand>
        <name>substrate</name>
    </ligand>
</feature>
<feature type="binding site" evidence="14">
    <location>
        <position position="168"/>
    </location>
    <ligand>
        <name>NADP(+)</name>
        <dbReference type="ChEBI" id="CHEBI:58349"/>
    </ligand>
</feature>
<dbReference type="InterPro" id="IPR002125">
    <property type="entry name" value="CMP_dCMP_dom"/>
</dbReference>
<evidence type="ECO:0000256" key="7">
    <source>
        <dbReference type="ARBA" id="ARBA00022723"/>
    </source>
</evidence>
<gene>
    <name evidence="17" type="ORF">RP29_16910</name>
</gene>
<feature type="binding site" evidence="14">
    <location>
        <position position="202"/>
    </location>
    <ligand>
        <name>substrate</name>
    </ligand>
</feature>
<feature type="binding site" evidence="14">
    <location>
        <position position="194"/>
    </location>
    <ligand>
        <name>NADP(+)</name>
        <dbReference type="ChEBI" id="CHEBI:58349"/>
    </ligand>
</feature>
<dbReference type="GO" id="GO:0050661">
    <property type="term" value="F:NADP binding"/>
    <property type="evidence" value="ECO:0007669"/>
    <property type="project" value="InterPro"/>
</dbReference>
<comment type="catalytic activity">
    <reaction evidence="12">
        <text>5-amino-6-(5-phospho-D-ribitylamino)uracil + NADP(+) = 5-amino-6-(5-phospho-D-ribosylamino)uracil + NADPH + H(+)</text>
        <dbReference type="Rhea" id="RHEA:17845"/>
        <dbReference type="ChEBI" id="CHEBI:15378"/>
        <dbReference type="ChEBI" id="CHEBI:57783"/>
        <dbReference type="ChEBI" id="CHEBI:58349"/>
        <dbReference type="ChEBI" id="CHEBI:58421"/>
        <dbReference type="ChEBI" id="CHEBI:58453"/>
        <dbReference type="EC" id="1.1.1.193"/>
    </reaction>
</comment>
<proteinExistence type="inferred from homology"/>
<evidence type="ECO:0000256" key="3">
    <source>
        <dbReference type="ARBA" id="ARBA00004910"/>
    </source>
</evidence>
<feature type="binding site" evidence="14">
    <location>
        <position position="198"/>
    </location>
    <ligand>
        <name>NADP(+)</name>
        <dbReference type="ChEBI" id="CHEBI:58349"/>
    </ligand>
</feature>
<dbReference type="InterPro" id="IPR004794">
    <property type="entry name" value="Eubact_RibD"/>
</dbReference>
<dbReference type="CDD" id="cd01284">
    <property type="entry name" value="Riboflavin_deaminase-reductase"/>
    <property type="match status" value="1"/>
</dbReference>
<evidence type="ECO:0000256" key="15">
    <source>
        <dbReference type="PIRSR" id="PIRSR006769-3"/>
    </source>
</evidence>
<feature type="binding site" evidence="15">
    <location>
        <position position="82"/>
    </location>
    <ligand>
        <name>Zn(2+)</name>
        <dbReference type="ChEBI" id="CHEBI:29105"/>
        <note>catalytic</note>
    </ligand>
</feature>
<comment type="pathway">
    <text evidence="3 12">Cofactor biosynthesis; riboflavin biosynthesis; 5-amino-6-(D-ribitylamino)uracil from GTP: step 3/4.</text>
</comment>
<feature type="binding site" evidence="15">
    <location>
        <position position="73"/>
    </location>
    <ligand>
        <name>Zn(2+)</name>
        <dbReference type="ChEBI" id="CHEBI:29105"/>
        <note>catalytic</note>
    </ligand>
</feature>
<keyword evidence="12" id="KW-0378">Hydrolase</keyword>
<comment type="catalytic activity">
    <reaction evidence="12">
        <text>2,5-diamino-6-hydroxy-4-(5-phosphoribosylamino)-pyrimidine + H2O + H(+) = 5-amino-6-(5-phospho-D-ribosylamino)uracil + NH4(+)</text>
        <dbReference type="Rhea" id="RHEA:21868"/>
        <dbReference type="ChEBI" id="CHEBI:15377"/>
        <dbReference type="ChEBI" id="CHEBI:15378"/>
        <dbReference type="ChEBI" id="CHEBI:28938"/>
        <dbReference type="ChEBI" id="CHEBI:58453"/>
        <dbReference type="ChEBI" id="CHEBI:58614"/>
        <dbReference type="EC" id="3.5.4.26"/>
    </reaction>
</comment>
<dbReference type="EMBL" id="JXYQ01000066">
    <property type="protein sequence ID" value="KJA09293.1"/>
    <property type="molecule type" value="Genomic_DNA"/>
</dbReference>
<dbReference type="SUPFAM" id="SSF53927">
    <property type="entry name" value="Cytidine deaminase-like"/>
    <property type="match status" value="1"/>
</dbReference>
<keyword evidence="9 12" id="KW-0521">NADP</keyword>
<evidence type="ECO:0000256" key="1">
    <source>
        <dbReference type="ARBA" id="ARBA00002151"/>
    </source>
</evidence>
<comment type="similarity">
    <text evidence="4 12">In the N-terminal section; belongs to the cytidine and deoxycytidylate deaminase family.</text>
</comment>
<feature type="binding site" evidence="14">
    <location>
        <position position="220"/>
    </location>
    <ligand>
        <name>NADP(+)</name>
        <dbReference type="ChEBI" id="CHEBI:58349"/>
    </ligand>
</feature>
<dbReference type="GO" id="GO:0008835">
    <property type="term" value="F:diaminohydroxyphosphoribosylaminopyrimidine deaminase activity"/>
    <property type="evidence" value="ECO:0007669"/>
    <property type="project" value="UniProtKB-EC"/>
</dbReference>
<keyword evidence="11" id="KW-0511">Multifunctional enzyme</keyword>
<dbReference type="Pfam" id="PF00383">
    <property type="entry name" value="dCMP_cyt_deam_1"/>
    <property type="match status" value="1"/>
</dbReference>
<evidence type="ECO:0000256" key="2">
    <source>
        <dbReference type="ARBA" id="ARBA00004882"/>
    </source>
</evidence>
<feature type="domain" description="CMP/dCMP-type deaminase" evidence="16">
    <location>
        <begin position="1"/>
        <end position="121"/>
    </location>
</feature>
<dbReference type="InterPro" id="IPR002734">
    <property type="entry name" value="RibDG_C"/>
</dbReference>
<dbReference type="PANTHER" id="PTHR38011:SF7">
    <property type="entry name" value="2,5-DIAMINO-6-RIBOSYLAMINO-4(3H)-PYRIMIDINONE 5'-PHOSPHATE REDUCTASE"/>
    <property type="match status" value="1"/>
</dbReference>
<evidence type="ECO:0000256" key="12">
    <source>
        <dbReference type="PIRNR" id="PIRNR006769"/>
    </source>
</evidence>
<evidence type="ECO:0000259" key="16">
    <source>
        <dbReference type="PROSITE" id="PS51747"/>
    </source>
</evidence>
<comment type="similarity">
    <text evidence="5 12">In the C-terminal section; belongs to the HTP reductase family.</text>
</comment>